<keyword evidence="5" id="KW-0521">NADP</keyword>
<dbReference type="STRING" id="1236971.JCM9152_1405"/>
<dbReference type="PIRSF" id="PIRSF005426">
    <property type="entry name" value="Frp"/>
    <property type="match status" value="1"/>
</dbReference>
<dbReference type="SUPFAM" id="SSF55469">
    <property type="entry name" value="FMN-dependent nitroreductase-like"/>
    <property type="match status" value="1"/>
</dbReference>
<evidence type="ECO:0000313" key="8">
    <source>
        <dbReference type="Proteomes" id="UP000018895"/>
    </source>
</evidence>
<dbReference type="PANTHER" id="PTHR43425">
    <property type="entry name" value="OXYGEN-INSENSITIVE NADPH NITROREDUCTASE"/>
    <property type="match status" value="1"/>
</dbReference>
<dbReference type="InterPro" id="IPR016446">
    <property type="entry name" value="Flavin_OxRdtase_Frp"/>
</dbReference>
<keyword evidence="2 5" id="KW-0285">Flavoprotein</keyword>
<evidence type="ECO:0000256" key="3">
    <source>
        <dbReference type="ARBA" id="ARBA00022643"/>
    </source>
</evidence>
<dbReference type="PANTHER" id="PTHR43425:SF2">
    <property type="entry name" value="OXYGEN-INSENSITIVE NADPH NITROREDUCTASE"/>
    <property type="match status" value="1"/>
</dbReference>
<evidence type="ECO:0000256" key="2">
    <source>
        <dbReference type="ARBA" id="ARBA00022630"/>
    </source>
</evidence>
<dbReference type="OrthoDB" id="9775805at2"/>
<keyword evidence="8" id="KW-1185">Reference proteome</keyword>
<dbReference type="AlphaFoldDB" id="W4QEC1"/>
<keyword evidence="4 5" id="KW-0560">Oxidoreductase</keyword>
<dbReference type="InterPro" id="IPR000415">
    <property type="entry name" value="Nitroreductase-like"/>
</dbReference>
<dbReference type="CDD" id="cd02146">
    <property type="entry name" value="NfsA-like"/>
    <property type="match status" value="1"/>
</dbReference>
<dbReference type="RefSeq" id="WP_035342206.1">
    <property type="nucleotide sequence ID" value="NZ_BAUU01000008.1"/>
</dbReference>
<keyword evidence="3 5" id="KW-0288">FMN</keyword>
<feature type="domain" description="Nitroreductase" evidence="6">
    <location>
        <begin position="5"/>
        <end position="160"/>
    </location>
</feature>
<dbReference type="Pfam" id="PF00881">
    <property type="entry name" value="Nitroreductase"/>
    <property type="match status" value="1"/>
</dbReference>
<protein>
    <submittedName>
        <fullName evidence="7">Nitro/flavin reductase</fullName>
    </submittedName>
</protein>
<dbReference type="GO" id="GO:0016491">
    <property type="term" value="F:oxidoreductase activity"/>
    <property type="evidence" value="ECO:0007669"/>
    <property type="project" value="UniProtKB-UniRule"/>
</dbReference>
<evidence type="ECO:0000256" key="4">
    <source>
        <dbReference type="ARBA" id="ARBA00023002"/>
    </source>
</evidence>
<dbReference type="InterPro" id="IPR029479">
    <property type="entry name" value="Nitroreductase"/>
</dbReference>
<comment type="similarity">
    <text evidence="1 5">Belongs to the flavin oxidoreductase frp family.</text>
</comment>
<dbReference type="NCBIfam" id="NF008033">
    <property type="entry name" value="PRK10765.1"/>
    <property type="match status" value="1"/>
</dbReference>
<dbReference type="EMBL" id="BAUU01000008">
    <property type="protein sequence ID" value="GAE30013.1"/>
    <property type="molecule type" value="Genomic_DNA"/>
</dbReference>
<evidence type="ECO:0000259" key="6">
    <source>
        <dbReference type="Pfam" id="PF00881"/>
    </source>
</evidence>
<organism evidence="7 8">
    <name type="scientific">Halalkalibacter hemicellulosilyticusJCM 9152</name>
    <dbReference type="NCBI Taxonomy" id="1236971"/>
    <lineage>
        <taxon>Bacteria</taxon>
        <taxon>Bacillati</taxon>
        <taxon>Bacillota</taxon>
        <taxon>Bacilli</taxon>
        <taxon>Bacillales</taxon>
        <taxon>Bacillaceae</taxon>
        <taxon>Halalkalibacter</taxon>
    </lineage>
</organism>
<dbReference type="Proteomes" id="UP000018895">
    <property type="component" value="Unassembled WGS sequence"/>
</dbReference>
<sequence>MIKLIKSHRSIRKFTKQSVSDEMVTDIIEAGQWAPTSHHIQAYSIIVVKDLNKKKQLAQLAGGQAYVESCPVFFVICADFSRLYESSRKHGLPFEIGEAEQIIVGAVDAALVAENMLLAARSYQLGGVMIGGIRNDLESVSTLLNLPQYAFPVMGLCIGYPDQQPEQKPRLPQSVVVHYDEYDQTNSSKEINEYDQVMSHYYMSRTQGMRKDMWTELMAKHFSTKSREEVGDFLKKQGFLQK</sequence>
<gene>
    <name evidence="7" type="ORF">JCM9152_1405</name>
</gene>
<comment type="caution">
    <text evidence="7">The sequence shown here is derived from an EMBL/GenBank/DDBJ whole genome shotgun (WGS) entry which is preliminary data.</text>
</comment>
<dbReference type="Gene3D" id="3.40.109.10">
    <property type="entry name" value="NADH Oxidase"/>
    <property type="match status" value="1"/>
</dbReference>
<evidence type="ECO:0000256" key="1">
    <source>
        <dbReference type="ARBA" id="ARBA00008366"/>
    </source>
</evidence>
<reference evidence="7" key="1">
    <citation type="journal article" date="2014" name="Genome Announc.">
        <title>Draft Genome Sequences of Three Alkaliphilic Bacillus Strains, Bacillus wakoensis JCM 9140T, Bacillus akibai JCM 9157T, and Bacillus hemicellulosilyticus JCM 9152T.</title>
        <authorList>
            <person name="Yuki M."/>
            <person name="Oshima K."/>
            <person name="Suda W."/>
            <person name="Oshida Y."/>
            <person name="Kitamura K."/>
            <person name="Iida T."/>
            <person name="Hattori M."/>
            <person name="Ohkuma M."/>
        </authorList>
    </citation>
    <scope>NUCLEOTIDE SEQUENCE [LARGE SCALE GENOMIC DNA]</scope>
    <source>
        <strain evidence="7">JCM 9152</strain>
    </source>
</reference>
<proteinExistence type="inferred from homology"/>
<evidence type="ECO:0000256" key="5">
    <source>
        <dbReference type="PIRNR" id="PIRNR005426"/>
    </source>
</evidence>
<accession>W4QEC1</accession>
<evidence type="ECO:0000313" key="7">
    <source>
        <dbReference type="EMBL" id="GAE30013.1"/>
    </source>
</evidence>
<name>W4QEC1_9BACI</name>